<keyword evidence="3" id="KW-1185">Reference proteome</keyword>
<dbReference type="EMBL" id="JAUTBL010000001">
    <property type="protein sequence ID" value="MDQ1183140.1"/>
    <property type="molecule type" value="Genomic_DNA"/>
</dbReference>
<reference evidence="2 3" key="1">
    <citation type="submission" date="2023-07" db="EMBL/GenBank/DDBJ databases">
        <title>Functional and genomic diversity of the sorghum phyllosphere microbiome.</title>
        <authorList>
            <person name="Shade A."/>
        </authorList>
    </citation>
    <scope>NUCLEOTIDE SEQUENCE [LARGE SCALE GENOMIC DNA]</scope>
    <source>
        <strain evidence="2 3">SORGH_AS_1126</strain>
    </source>
</reference>
<feature type="compositionally biased region" description="Basic and acidic residues" evidence="1">
    <location>
        <begin position="90"/>
        <end position="103"/>
    </location>
</feature>
<proteinExistence type="predicted"/>
<comment type="caution">
    <text evidence="2">The sequence shown here is derived from an EMBL/GenBank/DDBJ whole genome shotgun (WGS) entry which is preliminary data.</text>
</comment>
<feature type="region of interest" description="Disordered" evidence="1">
    <location>
        <begin position="25"/>
        <end position="103"/>
    </location>
</feature>
<sequence length="350" mass="39236">MDTTNTPVEGTGYSVAEAATHIEQFLDSDGTTEQVDADNEADEVSTTLEADIEDDADTLETDPEEIDPDEDEGDTEEADVPTAADPNEIVFEHDGQPITREEATKGYLRQSDYTKKMQEIGSLRKQWVVQEVEYHQIRAQSEQALNNLAAHVAQVFEMNSFGDEPDWEIEFQIDPYEANLKRIRWEKDRAAWQQKQGAREQAVKAIYDAQNEVARQNAAHLEAKREHEIVESRVALAERLPEVFGDAKKADLRLLEMSSFLQEQGFSPDEILTVTDARTIALTHYAMLGMEAAKKVKAAVQKIESKPPMTMPGTVTTRTPVKDSGFAKQAQKYKRTGDFNDAVNAISKLL</sequence>
<gene>
    <name evidence="2" type="ORF">QE408_000262</name>
</gene>
<name>A0ABU0UDY1_9HYPH</name>
<accession>A0ABU0UDY1</accession>
<evidence type="ECO:0008006" key="4">
    <source>
        <dbReference type="Google" id="ProtNLM"/>
    </source>
</evidence>
<evidence type="ECO:0000313" key="3">
    <source>
        <dbReference type="Proteomes" id="UP001224781"/>
    </source>
</evidence>
<organism evidence="2 3">
    <name type="scientific">Agrobacterium larrymoorei</name>
    <dbReference type="NCBI Taxonomy" id="160699"/>
    <lineage>
        <taxon>Bacteria</taxon>
        <taxon>Pseudomonadati</taxon>
        <taxon>Pseudomonadota</taxon>
        <taxon>Alphaproteobacteria</taxon>
        <taxon>Hyphomicrobiales</taxon>
        <taxon>Rhizobiaceae</taxon>
        <taxon>Rhizobium/Agrobacterium group</taxon>
        <taxon>Agrobacterium</taxon>
    </lineage>
</organism>
<protein>
    <recommendedName>
        <fullName evidence="4">Scaffolding protein</fullName>
    </recommendedName>
</protein>
<dbReference type="Proteomes" id="UP001224781">
    <property type="component" value="Unassembled WGS sequence"/>
</dbReference>
<evidence type="ECO:0000313" key="2">
    <source>
        <dbReference type="EMBL" id="MDQ1183140.1"/>
    </source>
</evidence>
<dbReference type="RefSeq" id="WP_306927874.1">
    <property type="nucleotide sequence ID" value="NZ_JAUTBL010000001.1"/>
</dbReference>
<evidence type="ECO:0000256" key="1">
    <source>
        <dbReference type="SAM" id="MobiDB-lite"/>
    </source>
</evidence>
<feature type="compositionally biased region" description="Acidic residues" evidence="1">
    <location>
        <begin position="50"/>
        <end position="79"/>
    </location>
</feature>